<dbReference type="InterPro" id="IPR057737">
    <property type="entry name" value="Condensation_MtbB-like"/>
</dbReference>
<dbReference type="PANTHER" id="PTHR45527">
    <property type="entry name" value="NONRIBOSOMAL PEPTIDE SYNTHETASE"/>
    <property type="match status" value="1"/>
</dbReference>
<dbReference type="InterPro" id="IPR042099">
    <property type="entry name" value="ANL_N_sf"/>
</dbReference>
<dbReference type="InterPro" id="IPR029063">
    <property type="entry name" value="SAM-dependent_MTases_sf"/>
</dbReference>
<dbReference type="PROSITE" id="PS50075">
    <property type="entry name" value="CARRIER"/>
    <property type="match status" value="3"/>
</dbReference>
<dbReference type="eggNOG" id="COG1020">
    <property type="taxonomic scope" value="Bacteria"/>
</dbReference>
<dbReference type="Proteomes" id="UP000002411">
    <property type="component" value="Chromosome"/>
</dbReference>
<evidence type="ECO:0000256" key="4">
    <source>
        <dbReference type="ARBA" id="ARBA00022598"/>
    </source>
</evidence>
<feature type="domain" description="Carrier" evidence="6">
    <location>
        <begin position="1424"/>
        <end position="1499"/>
    </location>
</feature>
<name>A5N8B6_CLOK5</name>
<dbReference type="InterPro" id="IPR009081">
    <property type="entry name" value="PP-bd_ACP"/>
</dbReference>
<dbReference type="CDD" id="cd19535">
    <property type="entry name" value="Cyc_NRPS"/>
    <property type="match status" value="2"/>
</dbReference>
<dbReference type="GO" id="GO:0016874">
    <property type="term" value="F:ligase activity"/>
    <property type="evidence" value="ECO:0007669"/>
    <property type="project" value="UniProtKB-KW"/>
</dbReference>
<gene>
    <name evidence="7" type="ordered locus">CKL_1505</name>
</gene>
<organism evidence="7 8">
    <name type="scientific">Clostridium kluyveri (strain ATCC 8527 / DSM 555 / NBRC 12016 / NCIMB 10680 / K1)</name>
    <dbReference type="NCBI Taxonomy" id="431943"/>
    <lineage>
        <taxon>Bacteria</taxon>
        <taxon>Bacillati</taxon>
        <taxon>Bacillota</taxon>
        <taxon>Clostridia</taxon>
        <taxon>Eubacteriales</taxon>
        <taxon>Clostridiaceae</taxon>
        <taxon>Clostridium</taxon>
    </lineage>
</organism>
<evidence type="ECO:0000256" key="1">
    <source>
        <dbReference type="ARBA" id="ARBA00001957"/>
    </source>
</evidence>
<dbReference type="PROSITE" id="PS00012">
    <property type="entry name" value="PHOSPHOPANTETHEINE"/>
    <property type="match status" value="2"/>
</dbReference>
<dbReference type="EMBL" id="CP000673">
    <property type="protein sequence ID" value="EDK33547.1"/>
    <property type="molecule type" value="Genomic_DNA"/>
</dbReference>
<dbReference type="GO" id="GO:0044550">
    <property type="term" value="P:secondary metabolite biosynthetic process"/>
    <property type="evidence" value="ECO:0007669"/>
    <property type="project" value="TreeGrafter"/>
</dbReference>
<dbReference type="InterPro" id="IPR006162">
    <property type="entry name" value="Ppantetheine_attach_site"/>
</dbReference>
<dbReference type="FunFam" id="3.30.559.10:FF:000023">
    <property type="entry name" value="Non-ribosomal peptide synthetase"/>
    <property type="match status" value="2"/>
</dbReference>
<dbReference type="InterPro" id="IPR036736">
    <property type="entry name" value="ACP-like_sf"/>
</dbReference>
<dbReference type="GO" id="GO:0017000">
    <property type="term" value="P:antibiotic biosynthetic process"/>
    <property type="evidence" value="ECO:0007669"/>
    <property type="project" value="UniProtKB-KW"/>
</dbReference>
<reference evidence="7 8" key="1">
    <citation type="journal article" date="2008" name="Proc. Natl. Acad. Sci. U.S.A.">
        <title>The genome of Clostridium kluyveri, a strict anaerobe with unique metabolic features.</title>
        <authorList>
            <person name="Seedorf H."/>
            <person name="Fricke W.F."/>
            <person name="Veith B."/>
            <person name="Brueggemann H."/>
            <person name="Liesegang H."/>
            <person name="Strittmatter A."/>
            <person name="Miethke M."/>
            <person name="Buckel W."/>
            <person name="Hinderberger J."/>
            <person name="Li F."/>
            <person name="Hagemeier C."/>
            <person name="Thauer R.K."/>
            <person name="Gottschalk G."/>
        </authorList>
    </citation>
    <scope>NUCLEOTIDE SEQUENCE [LARGE SCALE GENOMIC DNA]</scope>
    <source>
        <strain evidence="8">ATCC 8527 / DSM 555 / NCIMB 10680</strain>
    </source>
</reference>
<dbReference type="STRING" id="431943.CKL_1505"/>
<dbReference type="GO" id="GO:0031177">
    <property type="term" value="F:phosphopantetheine binding"/>
    <property type="evidence" value="ECO:0007669"/>
    <property type="project" value="TreeGrafter"/>
</dbReference>
<evidence type="ECO:0000313" key="8">
    <source>
        <dbReference type="Proteomes" id="UP000002411"/>
    </source>
</evidence>
<comment type="cofactor">
    <cofactor evidence="1">
        <name>pantetheine 4'-phosphate</name>
        <dbReference type="ChEBI" id="CHEBI:47942"/>
    </cofactor>
</comment>
<keyword evidence="3" id="KW-0597">Phosphoprotein</keyword>
<dbReference type="InterPro" id="IPR001242">
    <property type="entry name" value="Condensation_dom"/>
</dbReference>
<protein>
    <submittedName>
        <fullName evidence="7">Predicted nonribosomal peptide synthetase</fullName>
    </submittedName>
</protein>
<keyword evidence="2" id="KW-0596">Phosphopantetheine</keyword>
<dbReference type="InterPro" id="IPR045851">
    <property type="entry name" value="AMP-bd_C_sf"/>
</dbReference>
<accession>A5N8B6</accession>
<dbReference type="InterPro" id="IPR010071">
    <property type="entry name" value="AA_adenyl_dom"/>
</dbReference>
<dbReference type="KEGG" id="ckl:CKL_1505"/>
<dbReference type="Gene3D" id="3.30.300.30">
    <property type="match status" value="2"/>
</dbReference>
<dbReference type="Gene3D" id="3.40.50.12780">
    <property type="entry name" value="N-terminal domain of ligase-like"/>
    <property type="match status" value="1"/>
</dbReference>
<dbReference type="InterPro" id="IPR000873">
    <property type="entry name" value="AMP-dep_synth/lig_dom"/>
</dbReference>
<dbReference type="GO" id="GO:0043041">
    <property type="term" value="P:amino acid activation for nonribosomal peptide biosynthetic process"/>
    <property type="evidence" value="ECO:0007669"/>
    <property type="project" value="TreeGrafter"/>
</dbReference>
<dbReference type="NCBIfam" id="TIGR01733">
    <property type="entry name" value="AA-adenyl-dom"/>
    <property type="match status" value="1"/>
</dbReference>
<proteinExistence type="predicted"/>
<dbReference type="HOGENOM" id="CLU_000022_40_2_9"/>
<dbReference type="InterPro" id="IPR023213">
    <property type="entry name" value="CAT-like_dom_sf"/>
</dbReference>
<evidence type="ECO:0000256" key="2">
    <source>
        <dbReference type="ARBA" id="ARBA00022450"/>
    </source>
</evidence>
<keyword evidence="8" id="KW-1185">Reference proteome</keyword>
<evidence type="ECO:0000313" key="7">
    <source>
        <dbReference type="EMBL" id="EDK33547.1"/>
    </source>
</evidence>
<dbReference type="SUPFAM" id="SSF52777">
    <property type="entry name" value="CoA-dependent acyltransferases"/>
    <property type="match status" value="4"/>
</dbReference>
<dbReference type="Gene3D" id="3.30.559.10">
    <property type="entry name" value="Chloramphenicol acetyltransferase-like domain"/>
    <property type="match status" value="2"/>
</dbReference>
<dbReference type="RefSeq" id="WP_012101897.1">
    <property type="nucleotide sequence ID" value="NC_009706.1"/>
</dbReference>
<dbReference type="FunFam" id="3.30.559.30:FF:000006">
    <property type="entry name" value="Yersiniabactin polyketide/non-ribosomal peptide synthetase"/>
    <property type="match status" value="1"/>
</dbReference>
<sequence>MKQNIISDQVMDSIKNQVKGELNVSDVNNKDNLIEKGLSSIMIMKISNALRKFGIGVSFAKLMENPTIEKWEDLVMNAAVRIRKNKDIFTIKDNADEEFPLTDVQYAYWIGREDDQVLGGVGCHAYLEIDGENIDVHKLKESWNILQNTNPMLRVKFNKNGTQQIMKAPFSEEIGIYDFRLFKQDDIDTELVNMRNKLSHRKLQVEDGQVSGLNIVLLPDNKYRIFLDVDLLIADVMSLSILIDELSKIYNREIETSAPEYTFKDYIRDNYIDKKTIKEDEIFWKNKILSFPKESPNLPLKKKPELIGQTLFSRRKKVIDNFLWTNIKRKSAKYKVTPAMVLLACYSLIIERWTNQDKFAINMPLFNRDTENGNAKNMIADFTNLLLVECVRKENETVLGRIKRLGDVFLENVSHSSYSGVQVQRDIYKEVGKNNNVAPIIFACNIDYPLETEKSKEILGKITYMLSQTPQVWLDFQTYIVDGNLVMCWDAVDELYPEGMIDDMFTALQELLEFLVDNNNWDILYDVLPKKQRVIRERELKDILPLKYTNKTLYTDFINMAKLNPNYVAIIDAETGDKITYKELCDKSLKLAAQLIQNGVKKGDYVGITLPRGYVQIIGLLGILFAGAVYVPIGINQPKERRKKICEQIGIEYVISDKDTINRVSINSENVIYVSMDDIGDKIALNSPVEIKSSDSAYVIMTSGTTGVPKGVEICHYSAINTIIDINEKYNIVNRDTIIMVSAIDFDLSVYDIFGLLSVGGTIIALNEDNFKNPDLWIELIEKYNVTLWNSVPILFDMLITMAEGKDVSLPLRTVLLSGDWIATNLPRRFYDRSKNSVVLAMGGATEASIWSNYINVPKEIPKDWISIPYGKALKNQVYRVVDDFGRTCPNYVRGELLIGGIGVAKCYRGDEELTRKKFIYKDGIRWYKTGDTGRTWNDGTIEFLGRKDNQVKIKGHRIELGEIEDAITKYPDIKNVVVDVTRVGVNEQLTAFLEHNEYMYETVSEFEEKLKERIVNTSIKYNDFSIYLRKLNNSIITFIFDLFKSWDIFNDHRKYTFSEIMEKGEFKNDYEQLILRWLSILTKYNILNVKDGKYSLNRKDELTVQLFSENEKETHVLKTLKPEIIQVLQGKKNAIEVFYNEELKLSPTNFLRGLKNYNENIQRIAEIIKEISNSQSDKFKILEIGGRDAKFTNAILEIMKGSIDEYVYCDSSKFFEYDFERIESEYKYFEYRKVNLENDSSYIFKANEFDLVILYNSLHRFKDISEEMVKIKHIVNDGGFIVGTEINDRNLLSEISASVLEKGFNNYDLEKVSNNIIPNIQTIRDIFKNNYLKEIYTSKCEEIENTGNMLFVARKENILFSPHKLKEFLKERLPEYMIPISFVQVERMPLNQNGKVDRKKLKEITNKGSKDKEAVLIENTIIEQNDEITIALIDIWKEILDEKNLGINSNYFHVGGDSLLATRLVSKIKEDFGIELSIGDVFEHPILSDLSVYIQKKEKGKEKSETIKIIETNPKNENDPFDLTDVQFAYWVGRSGAYSLGRVSTHCYFELDCFDIDIGKLQRVINHMIKEHGMLRAIILNNGKQQILKYTPPYILNINDISSFDEDIQKEILLNIRKEMSHEVLKTNQWPLFNFRGTFISKNKLRFHVSFDNLILDGWSMFHILEEIKRRYDDESFTLFNIDVSFRDYVLALSKMKKSLKYEKDKTYWLNRLDGFLEAPKFKAIKSEFEIENQSFNRREKYIESNEWASLKQLARKNNITPTILLITMFSEVLRKYSINKEFVLNITQFNREQVHPKINEIVGDFTTLTLLEVRISKENTILKRAEILQKQLAEDINHSLYSAIEFGRELRLKTNNEKRSLMPIVFTSGLGINQNTSKGWLGKLIYNISQTPQVWLDHQVLEEDEKLKLIWDSVEEIFPHGLLDNMFNDYIESIENLARNQDVIFEEIEIKDSNKYLYDLDNKDKNTSKSINKKTKECDIKNLVKICKTKEFRVLLNEISGIWEELLGIKSIEKDDNFFSLGGNSLNMIQLSNLLIERYNYQMDMTEFMENSNIEYIVESLMNHEANTRS</sequence>
<dbReference type="SUPFAM" id="SSF56801">
    <property type="entry name" value="Acetyl-CoA synthetase-like"/>
    <property type="match status" value="1"/>
</dbReference>
<keyword evidence="4" id="KW-0436">Ligase</keyword>
<dbReference type="Gene3D" id="1.10.1200.10">
    <property type="entry name" value="ACP-like"/>
    <property type="match status" value="3"/>
</dbReference>
<dbReference type="Gene3D" id="3.40.50.150">
    <property type="entry name" value="Vaccinia Virus protein VP39"/>
    <property type="match status" value="1"/>
</dbReference>
<dbReference type="GO" id="GO:0005737">
    <property type="term" value="C:cytoplasm"/>
    <property type="evidence" value="ECO:0007669"/>
    <property type="project" value="TreeGrafter"/>
</dbReference>
<dbReference type="Gene3D" id="3.30.559.30">
    <property type="entry name" value="Nonribosomal peptide synthetase, condensation domain"/>
    <property type="match status" value="2"/>
</dbReference>
<dbReference type="PROSITE" id="PS00455">
    <property type="entry name" value="AMP_BINDING"/>
    <property type="match status" value="1"/>
</dbReference>
<dbReference type="SUPFAM" id="SSF53335">
    <property type="entry name" value="S-adenosyl-L-methionine-dependent methyltransferases"/>
    <property type="match status" value="1"/>
</dbReference>
<dbReference type="Pfam" id="PF00550">
    <property type="entry name" value="PP-binding"/>
    <property type="match status" value="3"/>
</dbReference>
<feature type="domain" description="Carrier" evidence="6">
    <location>
        <begin position="1992"/>
        <end position="2067"/>
    </location>
</feature>
<dbReference type="Pfam" id="PF00501">
    <property type="entry name" value="AMP-binding"/>
    <property type="match status" value="1"/>
</dbReference>
<dbReference type="GO" id="GO:0008610">
    <property type="term" value="P:lipid biosynthetic process"/>
    <property type="evidence" value="ECO:0007669"/>
    <property type="project" value="UniProtKB-ARBA"/>
</dbReference>
<evidence type="ECO:0000259" key="6">
    <source>
        <dbReference type="PROSITE" id="PS50075"/>
    </source>
</evidence>
<keyword evidence="5" id="KW-0045">Antibiotic biosynthesis</keyword>
<evidence type="ECO:0000256" key="3">
    <source>
        <dbReference type="ARBA" id="ARBA00022553"/>
    </source>
</evidence>
<feature type="domain" description="Carrier" evidence="6">
    <location>
        <begin position="5"/>
        <end position="79"/>
    </location>
</feature>
<dbReference type="PANTHER" id="PTHR45527:SF10">
    <property type="entry name" value="PYOCHELIN SYNTHASE PCHF"/>
    <property type="match status" value="1"/>
</dbReference>
<dbReference type="Pfam" id="PF00668">
    <property type="entry name" value="Condensation"/>
    <property type="match status" value="2"/>
</dbReference>
<dbReference type="SUPFAM" id="SSF47336">
    <property type="entry name" value="ACP-like"/>
    <property type="match status" value="3"/>
</dbReference>
<dbReference type="InterPro" id="IPR020845">
    <property type="entry name" value="AMP-binding_CS"/>
</dbReference>
<evidence type="ECO:0000256" key="5">
    <source>
        <dbReference type="ARBA" id="ARBA00023194"/>
    </source>
</evidence>